<proteinExistence type="predicted"/>
<evidence type="ECO:0000313" key="2">
    <source>
        <dbReference type="Proteomes" id="UP000646484"/>
    </source>
</evidence>
<dbReference type="EMBL" id="JACOOH010000002">
    <property type="protein sequence ID" value="MBC5620206.1"/>
    <property type="molecule type" value="Genomic_DNA"/>
</dbReference>
<dbReference type="RefSeq" id="WP_186975043.1">
    <property type="nucleotide sequence ID" value="NZ_JACOOH010000002.1"/>
</dbReference>
<name>A0ABR7CX00_9BACT</name>
<gene>
    <name evidence="1" type="ORF">H8S64_03740</name>
</gene>
<keyword evidence="2" id="KW-1185">Reference proteome</keyword>
<dbReference type="PANTHER" id="PTHR37833:SF1">
    <property type="entry name" value="SIGNAL PEPTIDE PROTEIN"/>
    <property type="match status" value="1"/>
</dbReference>
<accession>A0ABR7CX00</accession>
<protein>
    <submittedName>
        <fullName evidence="1">DUF1573 domain-containing protein</fullName>
    </submittedName>
</protein>
<dbReference type="InterPro" id="IPR011467">
    <property type="entry name" value="DUF1573"/>
</dbReference>
<dbReference type="InterPro" id="IPR013783">
    <property type="entry name" value="Ig-like_fold"/>
</dbReference>
<dbReference type="Gene3D" id="2.60.40.10">
    <property type="entry name" value="Immunoglobulins"/>
    <property type="match status" value="1"/>
</dbReference>
<dbReference type="PANTHER" id="PTHR37833">
    <property type="entry name" value="LIPOPROTEIN-RELATED"/>
    <property type="match status" value="1"/>
</dbReference>
<evidence type="ECO:0000313" key="1">
    <source>
        <dbReference type="EMBL" id="MBC5620206.1"/>
    </source>
</evidence>
<comment type="caution">
    <text evidence="1">The sequence shown here is derived from an EMBL/GenBank/DDBJ whole genome shotgun (WGS) entry which is preliminary data.</text>
</comment>
<reference evidence="1 2" key="1">
    <citation type="submission" date="2020-08" db="EMBL/GenBank/DDBJ databases">
        <title>Genome public.</title>
        <authorList>
            <person name="Liu C."/>
            <person name="Sun Q."/>
        </authorList>
    </citation>
    <scope>NUCLEOTIDE SEQUENCE [LARGE SCALE GENOMIC DNA]</scope>
    <source>
        <strain evidence="1 2">NSJ-56</strain>
    </source>
</reference>
<sequence length="138" mass="15205">MKKKSIVITLVTSILIAGGIYLRQRNSESLTGKNVPKTTVVFLKDSVDFGTFPYAEIKRAVVRFRNTGEHPLIIKNAVSSCGCAEVKWNKRPVAPGQTDSLTVSFTPNSLGQFNKSVELTCNTVPDNHLLHLKGFVEE</sequence>
<organism evidence="1 2">
    <name type="scientific">Butyricimonas hominis</name>
    <dbReference type="NCBI Taxonomy" id="2763032"/>
    <lineage>
        <taxon>Bacteria</taxon>
        <taxon>Pseudomonadati</taxon>
        <taxon>Bacteroidota</taxon>
        <taxon>Bacteroidia</taxon>
        <taxon>Bacteroidales</taxon>
        <taxon>Odoribacteraceae</taxon>
        <taxon>Butyricimonas</taxon>
    </lineage>
</organism>
<dbReference type="Proteomes" id="UP000646484">
    <property type="component" value="Unassembled WGS sequence"/>
</dbReference>
<dbReference type="Pfam" id="PF07610">
    <property type="entry name" value="DUF1573"/>
    <property type="match status" value="1"/>
</dbReference>